<organism evidence="3 4">
    <name type="scientific">Sinimarinibacterium flocculans</name>
    <dbReference type="NCBI Taxonomy" id="985250"/>
    <lineage>
        <taxon>Bacteria</taxon>
        <taxon>Pseudomonadati</taxon>
        <taxon>Pseudomonadota</taxon>
        <taxon>Gammaproteobacteria</taxon>
        <taxon>Nevskiales</taxon>
        <taxon>Nevskiaceae</taxon>
        <taxon>Sinimarinibacterium</taxon>
    </lineage>
</organism>
<dbReference type="InterPro" id="IPR025392">
    <property type="entry name" value="DUF4124"/>
</dbReference>
<reference evidence="3 4" key="1">
    <citation type="submission" date="2018-04" db="EMBL/GenBank/DDBJ databases">
        <title>Genomic Encyclopedia of Type Strains, Phase IV (KMG-IV): sequencing the most valuable type-strain genomes for metagenomic binning, comparative biology and taxonomic classification.</title>
        <authorList>
            <person name="Goeker M."/>
        </authorList>
    </citation>
    <scope>NUCLEOTIDE SEQUENCE [LARGE SCALE GENOMIC DNA]</scope>
    <source>
        <strain evidence="3 4">DSM 104150</strain>
    </source>
</reference>
<feature type="chain" id="PRO_5016397638" evidence="1">
    <location>
        <begin position="26"/>
        <end position="172"/>
    </location>
</feature>
<feature type="domain" description="DUF4124" evidence="2">
    <location>
        <begin position="16"/>
        <end position="50"/>
    </location>
</feature>
<accession>A0A318E4N3</accession>
<gene>
    <name evidence="3" type="ORF">C8D93_108126</name>
</gene>
<evidence type="ECO:0000313" key="3">
    <source>
        <dbReference type="EMBL" id="PXV66151.1"/>
    </source>
</evidence>
<dbReference type="AlphaFoldDB" id="A0A318E4N3"/>
<comment type="caution">
    <text evidence="3">The sequence shown here is derived from an EMBL/GenBank/DDBJ whole genome shotgun (WGS) entry which is preliminary data.</text>
</comment>
<dbReference type="Pfam" id="PF13511">
    <property type="entry name" value="DUF4124"/>
    <property type="match status" value="1"/>
</dbReference>
<sequence>MSKSGRRLLHVAAAGALALCGSAGAQVYRCEQDGVVRYTDKPCSNKARPVDLPDPVVIPAGPKADLLGEAKRRREAGTRARDAADAEWVAEHEKRKAEEERLRSGRITRTVVEGMSAGDVRRIHGEPAVVSKRESKSGIRETWSYALDGDRRLHVTFSEGRVSSVRMREPKQ</sequence>
<evidence type="ECO:0000259" key="2">
    <source>
        <dbReference type="Pfam" id="PF13511"/>
    </source>
</evidence>
<name>A0A318E4N3_9GAMM</name>
<evidence type="ECO:0000313" key="4">
    <source>
        <dbReference type="Proteomes" id="UP000248330"/>
    </source>
</evidence>
<keyword evidence="1" id="KW-0732">Signal</keyword>
<proteinExistence type="predicted"/>
<protein>
    <submittedName>
        <fullName evidence="3">Uncharacterized protein DUF4124</fullName>
    </submittedName>
</protein>
<feature type="signal peptide" evidence="1">
    <location>
        <begin position="1"/>
        <end position="25"/>
    </location>
</feature>
<evidence type="ECO:0000256" key="1">
    <source>
        <dbReference type="SAM" id="SignalP"/>
    </source>
</evidence>
<dbReference type="EMBL" id="QICN01000008">
    <property type="protein sequence ID" value="PXV66151.1"/>
    <property type="molecule type" value="Genomic_DNA"/>
</dbReference>
<keyword evidence="4" id="KW-1185">Reference proteome</keyword>
<dbReference type="Proteomes" id="UP000248330">
    <property type="component" value="Unassembled WGS sequence"/>
</dbReference>
<dbReference type="RefSeq" id="WP_170124041.1">
    <property type="nucleotide sequence ID" value="NZ_CAKZQT010000032.1"/>
</dbReference>